<keyword evidence="1" id="KW-0812">Transmembrane</keyword>
<evidence type="ECO:0000313" key="3">
    <source>
        <dbReference type="Proteomes" id="UP000003880"/>
    </source>
</evidence>
<keyword evidence="1" id="KW-1133">Transmembrane helix</keyword>
<evidence type="ECO:0000313" key="2">
    <source>
        <dbReference type="EMBL" id="EFE09886.1"/>
    </source>
</evidence>
<gene>
    <name evidence="2" type="ORF">CIT292_06045</name>
</gene>
<sequence length="41" mass="4684">MEKQADAKRQILIFIYAVVLELSGIIIHPCSTMLYFSITPE</sequence>
<dbReference type="Proteomes" id="UP000003880">
    <property type="component" value="Unassembled WGS sequence"/>
</dbReference>
<accession>D4B6V6</accession>
<comment type="caution">
    <text evidence="2">The sequence shown here is derived from an EMBL/GenBank/DDBJ whole genome shotgun (WGS) entry which is preliminary data.</text>
</comment>
<evidence type="ECO:0000256" key="1">
    <source>
        <dbReference type="SAM" id="Phobius"/>
    </source>
</evidence>
<proteinExistence type="predicted"/>
<organism evidence="2 3">
    <name type="scientific">Citrobacter youngae ATCC 29220</name>
    <dbReference type="NCBI Taxonomy" id="500640"/>
    <lineage>
        <taxon>Bacteria</taxon>
        <taxon>Pseudomonadati</taxon>
        <taxon>Pseudomonadota</taxon>
        <taxon>Gammaproteobacteria</taxon>
        <taxon>Enterobacterales</taxon>
        <taxon>Enterobacteriaceae</taxon>
        <taxon>Citrobacter</taxon>
        <taxon>Citrobacter freundii complex</taxon>
    </lineage>
</organism>
<keyword evidence="1" id="KW-0472">Membrane</keyword>
<protein>
    <submittedName>
        <fullName evidence="2">Uncharacterized protein</fullName>
    </submittedName>
</protein>
<reference evidence="2 3" key="1">
    <citation type="submission" date="2010-02" db="EMBL/GenBank/DDBJ databases">
        <authorList>
            <person name="Weinstock G."/>
            <person name="Sodergren E."/>
            <person name="Clifton S."/>
            <person name="Fulton L."/>
            <person name="Fulton B."/>
            <person name="Courtney L."/>
            <person name="Fronick C."/>
            <person name="Harrison M."/>
            <person name="Strong C."/>
            <person name="Farmer C."/>
            <person name="Delahaunty K."/>
            <person name="Markovic C."/>
            <person name="Hall O."/>
            <person name="Minx P."/>
            <person name="Tomlinson C."/>
            <person name="Mitreva M."/>
            <person name="Nelson J."/>
            <person name="Hou S."/>
            <person name="Wollam A."/>
            <person name="Pepin K.H."/>
            <person name="Johnson M."/>
            <person name="Bhonagiri V."/>
            <person name="Zhang X."/>
            <person name="Suruliraj S."/>
            <person name="Warren W."/>
            <person name="Chinwalla A."/>
            <person name="Mardis E.R."/>
            <person name="Wilson R.K."/>
        </authorList>
    </citation>
    <scope>NUCLEOTIDE SEQUENCE [LARGE SCALE GENOMIC DNA]</scope>
    <source>
        <strain evidence="2 3">ATCC 29220</strain>
    </source>
</reference>
<name>D4B6V6_9ENTR</name>
<dbReference type="HOGENOM" id="CLU_3267740_0_0_6"/>
<feature type="transmembrane region" description="Helical" evidence="1">
    <location>
        <begin position="12"/>
        <end position="38"/>
    </location>
</feature>
<dbReference type="AlphaFoldDB" id="D4B6V6"/>
<dbReference type="EMBL" id="ABWL02000002">
    <property type="protein sequence ID" value="EFE09886.1"/>
    <property type="molecule type" value="Genomic_DNA"/>
</dbReference>